<name>A0A837CMW3_9BRAD</name>
<organism evidence="1 2">
    <name type="scientific">Bradyrhizobium diazoefficiens SEMIA 5080</name>
    <dbReference type="NCBI Taxonomy" id="754504"/>
    <lineage>
        <taxon>Bacteria</taxon>
        <taxon>Pseudomonadati</taxon>
        <taxon>Pseudomonadota</taxon>
        <taxon>Alphaproteobacteria</taxon>
        <taxon>Hyphomicrobiales</taxon>
        <taxon>Nitrobacteraceae</taxon>
        <taxon>Bradyrhizobium</taxon>
    </lineage>
</organism>
<accession>A0A837CMW3</accession>
<dbReference type="EMBL" id="ADOU02000004">
    <property type="protein sequence ID" value="KGJ70231.1"/>
    <property type="molecule type" value="Genomic_DNA"/>
</dbReference>
<protein>
    <submittedName>
        <fullName evidence="1">Uncharacterized protein</fullName>
    </submittedName>
</protein>
<gene>
    <name evidence="1" type="ORF">BJA5080_04001</name>
</gene>
<dbReference type="AlphaFoldDB" id="A0A837CMW3"/>
<proteinExistence type="predicted"/>
<dbReference type="Proteomes" id="UP000024900">
    <property type="component" value="Unassembled WGS sequence"/>
</dbReference>
<sequence length="105" mass="11758">MRAIAPARSERMRSAWFIVLATLIAATPGHAGGPYPAVPPEIGVAPFIGPTWDAYRCAGGPVYNFYDGAYYGEEPPALYRGYAYRPHYRYSAYRRLPRTYFCVAD</sequence>
<reference evidence="1 2" key="1">
    <citation type="journal article" date="2014" name="BMC Genomics">
        <title>Comparative genomics of Bradyrhizobium japonicum CPAC 15 and Bradyrhizobium diazoefficiens CPAC 7: elite model strains for understanding symbiotic performance with soybean.</title>
        <authorList>
            <person name="Siqueira A.F."/>
            <person name="Ormeno-Orrillo E."/>
            <person name="Souza R.C."/>
            <person name="Rodrigues E.P."/>
            <person name="Almeida L.G."/>
            <person name="Barcellos F.G."/>
            <person name="Batista J.S."/>
            <person name="Nakatami A.S."/>
            <person name="Martinez-Romero E."/>
            <person name="Vasconcelos A.T."/>
            <person name="Hungria M."/>
        </authorList>
    </citation>
    <scope>NUCLEOTIDE SEQUENCE [LARGE SCALE GENOMIC DNA]</scope>
    <source>
        <strain evidence="1 2">SEMIA 5080</strain>
    </source>
</reference>
<evidence type="ECO:0000313" key="2">
    <source>
        <dbReference type="Proteomes" id="UP000024900"/>
    </source>
</evidence>
<comment type="caution">
    <text evidence="1">The sequence shown here is derived from an EMBL/GenBank/DDBJ whole genome shotgun (WGS) entry which is preliminary data.</text>
</comment>
<evidence type="ECO:0000313" key="1">
    <source>
        <dbReference type="EMBL" id="KGJ70231.1"/>
    </source>
</evidence>